<evidence type="ECO:0000313" key="2">
    <source>
        <dbReference type="EMBL" id="KAJ1151961.1"/>
    </source>
</evidence>
<feature type="region of interest" description="Disordered" evidence="1">
    <location>
        <begin position="1"/>
        <end position="27"/>
    </location>
</feature>
<dbReference type="AlphaFoldDB" id="A0AAV7RK46"/>
<evidence type="ECO:0000313" key="3">
    <source>
        <dbReference type="Proteomes" id="UP001066276"/>
    </source>
</evidence>
<feature type="compositionally biased region" description="Polar residues" evidence="1">
    <location>
        <begin position="1"/>
        <end position="12"/>
    </location>
</feature>
<name>A0AAV7RK46_PLEWA</name>
<accession>A0AAV7RK46</accession>
<feature type="region of interest" description="Disordered" evidence="1">
    <location>
        <begin position="61"/>
        <end position="135"/>
    </location>
</feature>
<evidence type="ECO:0000256" key="1">
    <source>
        <dbReference type="SAM" id="MobiDB-lite"/>
    </source>
</evidence>
<feature type="compositionally biased region" description="Low complexity" evidence="1">
    <location>
        <begin position="113"/>
        <end position="135"/>
    </location>
</feature>
<proteinExistence type="predicted"/>
<comment type="caution">
    <text evidence="2">The sequence shown here is derived from an EMBL/GenBank/DDBJ whole genome shotgun (WGS) entry which is preliminary data.</text>
</comment>
<reference evidence="2" key="1">
    <citation type="journal article" date="2022" name="bioRxiv">
        <title>Sequencing and chromosome-scale assembly of the giantPleurodeles waltlgenome.</title>
        <authorList>
            <person name="Brown T."/>
            <person name="Elewa A."/>
            <person name="Iarovenko S."/>
            <person name="Subramanian E."/>
            <person name="Araus A.J."/>
            <person name="Petzold A."/>
            <person name="Susuki M."/>
            <person name="Suzuki K.-i.T."/>
            <person name="Hayashi T."/>
            <person name="Toyoda A."/>
            <person name="Oliveira C."/>
            <person name="Osipova E."/>
            <person name="Leigh N.D."/>
            <person name="Simon A."/>
            <person name="Yun M.H."/>
        </authorList>
    </citation>
    <scope>NUCLEOTIDE SEQUENCE</scope>
    <source>
        <strain evidence="2">20211129_DDA</strain>
        <tissue evidence="2">Liver</tissue>
    </source>
</reference>
<sequence length="135" mass="14276">MTQAPRSLTVPRSIQEKPGRRGSVGALLSAHPLTKACRRGEEMDAQPVIHADEGQLLNNEAATQRQEKKAWRAALTSSSARKRYLQRGPGHPADGQRAVGAGTEQTTARGIFAPSASSQPSASSGSPALQLQTSH</sequence>
<gene>
    <name evidence="2" type="ORF">NDU88_004740</name>
</gene>
<dbReference type="EMBL" id="JANPWB010000009">
    <property type="protein sequence ID" value="KAJ1151961.1"/>
    <property type="molecule type" value="Genomic_DNA"/>
</dbReference>
<dbReference type="Proteomes" id="UP001066276">
    <property type="component" value="Chromosome 5"/>
</dbReference>
<organism evidence="2 3">
    <name type="scientific">Pleurodeles waltl</name>
    <name type="common">Iberian ribbed newt</name>
    <dbReference type="NCBI Taxonomy" id="8319"/>
    <lineage>
        <taxon>Eukaryota</taxon>
        <taxon>Metazoa</taxon>
        <taxon>Chordata</taxon>
        <taxon>Craniata</taxon>
        <taxon>Vertebrata</taxon>
        <taxon>Euteleostomi</taxon>
        <taxon>Amphibia</taxon>
        <taxon>Batrachia</taxon>
        <taxon>Caudata</taxon>
        <taxon>Salamandroidea</taxon>
        <taxon>Salamandridae</taxon>
        <taxon>Pleurodelinae</taxon>
        <taxon>Pleurodeles</taxon>
    </lineage>
</organism>
<protein>
    <submittedName>
        <fullName evidence="2">Uncharacterized protein</fullName>
    </submittedName>
</protein>
<keyword evidence="3" id="KW-1185">Reference proteome</keyword>